<dbReference type="InterPro" id="IPR046618">
    <property type="entry name" value="DUF6731"/>
</dbReference>
<dbReference type="RefSeq" id="WP_007129564.1">
    <property type="nucleotide sequence ID" value="NZ_AGIP01000004.1"/>
</dbReference>
<dbReference type="STRING" id="743719.PaelaDRAFT_2392"/>
<dbReference type="Proteomes" id="UP000003891">
    <property type="component" value="Unassembled WGS sequence"/>
</dbReference>
<dbReference type="AlphaFoldDB" id="G4HEI1"/>
<dbReference type="Pfam" id="PF20505">
    <property type="entry name" value="DUF6731"/>
    <property type="match status" value="1"/>
</dbReference>
<accession>G4HEI1</accession>
<dbReference type="PATRIC" id="fig|743719.3.peg.2414"/>
<evidence type="ECO:0000313" key="2">
    <source>
        <dbReference type="Proteomes" id="UP000003891"/>
    </source>
</evidence>
<organism evidence="1 2">
    <name type="scientific">Paenibacillus lactis 154</name>
    <dbReference type="NCBI Taxonomy" id="743719"/>
    <lineage>
        <taxon>Bacteria</taxon>
        <taxon>Bacillati</taxon>
        <taxon>Bacillota</taxon>
        <taxon>Bacilli</taxon>
        <taxon>Bacillales</taxon>
        <taxon>Paenibacillaceae</taxon>
        <taxon>Paenibacillus</taxon>
    </lineage>
</organism>
<dbReference type="eggNOG" id="ENOG50331AB">
    <property type="taxonomic scope" value="Bacteria"/>
</dbReference>
<dbReference type="OrthoDB" id="2087884at2"/>
<name>G4HEI1_9BACL</name>
<proteinExistence type="predicted"/>
<evidence type="ECO:0000313" key="1">
    <source>
        <dbReference type="EMBL" id="EHB65250.1"/>
    </source>
</evidence>
<reference evidence="1 2" key="1">
    <citation type="submission" date="2011-09" db="EMBL/GenBank/DDBJ databases">
        <title>The draft genome of Paenibacillus lactis 154.</title>
        <authorList>
            <consortium name="US DOE Joint Genome Institute (JGI-PGF)"/>
            <person name="Lucas S."/>
            <person name="Han J."/>
            <person name="Lapidus A."/>
            <person name="Cheng J.-F."/>
            <person name="Goodwin L."/>
            <person name="Pitluck S."/>
            <person name="Peters L."/>
            <person name="Land M.L."/>
            <person name="Hauser L."/>
            <person name="Siebers A."/>
            <person name="Thelen M."/>
            <person name="Hugenholtz P."/>
            <person name="Allgaier M."/>
            <person name="Woyke T.J."/>
        </authorList>
    </citation>
    <scope>NUCLEOTIDE SEQUENCE [LARGE SCALE GENOMIC DNA]</scope>
    <source>
        <strain evidence="1 2">154</strain>
    </source>
</reference>
<sequence>MKYKKVRFEYYQVVFRKNTDKKTQRDRLFDLVRWINHANRFESYLDRTVDFYTEKARLEEAYYDEDKKYYFLHFVRLGDNIPSKGKLDSKLEPLSLGDDEYIGNEVSALYDENHHILMLQRNRSSLGPSGIEYYLNTLWNSEEETIYLRPISPKGMFENATKADQFRKIHMRFADIDSSKMQGQSPVISFVKNIGRYSGVNGEIVISVGRSKEKTLDSDTMINTINDIIANQDSGVINKAEVHYKYTDDTAVEIVDLFAKKAHDFHSFPMEKRTTLSHNAIIEEMWNLYHKQNKRMKILEYLAKE</sequence>
<dbReference type="EMBL" id="AGIP01000004">
    <property type="protein sequence ID" value="EHB65250.1"/>
    <property type="molecule type" value="Genomic_DNA"/>
</dbReference>
<protein>
    <submittedName>
        <fullName evidence="1">Uncharacterized protein</fullName>
    </submittedName>
</protein>
<gene>
    <name evidence="1" type="ORF">PaelaDRAFT_2392</name>
</gene>